<dbReference type="Gramene" id="Pp3c24_6090V3.1">
    <property type="protein sequence ID" value="Pp3c24_6090V3.1"/>
    <property type="gene ID" value="Pp3c24_6090"/>
</dbReference>
<keyword evidence="4" id="KW-1185">Reference proteome</keyword>
<keyword evidence="2" id="KW-0732">Signal</keyword>
<dbReference type="EnsemblPlants" id="Pp3c24_6090V3.2">
    <property type="protein sequence ID" value="Pp3c24_6090V3.2"/>
    <property type="gene ID" value="Pp3c24_6090"/>
</dbReference>
<dbReference type="AlphaFoldDB" id="A0A7I4CTR0"/>
<sequence>MQHCTVSHITVALVHLFYSLSLSSPSAHPLFRNVLCSLVNETEKEWKGKERKSNGRARVEEEEEEEEEEDEGSSYRLVWIPLSSSSNIEISWTEAPAAYVSRPEQFEVKLLLAHVFQD</sequence>
<dbReference type="Gramene" id="Pp3c24_6090V3.2">
    <property type="protein sequence ID" value="Pp3c24_6090V3.2"/>
    <property type="gene ID" value="Pp3c24_6090"/>
</dbReference>
<reference evidence="3" key="3">
    <citation type="submission" date="2020-12" db="UniProtKB">
        <authorList>
            <consortium name="EnsemblPlants"/>
        </authorList>
    </citation>
    <scope>IDENTIFICATION</scope>
</reference>
<feature type="compositionally biased region" description="Basic and acidic residues" evidence="1">
    <location>
        <begin position="47"/>
        <end position="59"/>
    </location>
</feature>
<dbReference type="InParanoid" id="A0A7I4CTR0"/>
<dbReference type="EMBL" id="ABEU02000024">
    <property type="status" value="NOT_ANNOTATED_CDS"/>
    <property type="molecule type" value="Genomic_DNA"/>
</dbReference>
<organism evidence="3 4">
    <name type="scientific">Physcomitrium patens</name>
    <name type="common">Spreading-leaved earth moss</name>
    <name type="synonym">Physcomitrella patens</name>
    <dbReference type="NCBI Taxonomy" id="3218"/>
    <lineage>
        <taxon>Eukaryota</taxon>
        <taxon>Viridiplantae</taxon>
        <taxon>Streptophyta</taxon>
        <taxon>Embryophyta</taxon>
        <taxon>Bryophyta</taxon>
        <taxon>Bryophytina</taxon>
        <taxon>Bryopsida</taxon>
        <taxon>Funariidae</taxon>
        <taxon>Funariales</taxon>
        <taxon>Funariaceae</taxon>
        <taxon>Physcomitrium</taxon>
    </lineage>
</organism>
<dbReference type="GeneID" id="141044913"/>
<feature type="signal peptide" evidence="2">
    <location>
        <begin position="1"/>
        <end position="23"/>
    </location>
</feature>
<reference evidence="3 4" key="1">
    <citation type="journal article" date="2008" name="Science">
        <title>The Physcomitrella genome reveals evolutionary insights into the conquest of land by plants.</title>
        <authorList>
            <person name="Rensing S."/>
            <person name="Lang D."/>
            <person name="Zimmer A."/>
            <person name="Terry A."/>
            <person name="Salamov A."/>
            <person name="Shapiro H."/>
            <person name="Nishiyama T."/>
            <person name="Perroud P.-F."/>
            <person name="Lindquist E."/>
            <person name="Kamisugi Y."/>
            <person name="Tanahashi T."/>
            <person name="Sakakibara K."/>
            <person name="Fujita T."/>
            <person name="Oishi K."/>
            <person name="Shin-I T."/>
            <person name="Kuroki Y."/>
            <person name="Toyoda A."/>
            <person name="Suzuki Y."/>
            <person name="Hashimoto A."/>
            <person name="Yamaguchi K."/>
            <person name="Sugano A."/>
            <person name="Kohara Y."/>
            <person name="Fujiyama A."/>
            <person name="Anterola A."/>
            <person name="Aoki S."/>
            <person name="Ashton N."/>
            <person name="Barbazuk W.B."/>
            <person name="Barker E."/>
            <person name="Bennetzen J."/>
            <person name="Bezanilla M."/>
            <person name="Blankenship R."/>
            <person name="Cho S.H."/>
            <person name="Dutcher S."/>
            <person name="Estelle M."/>
            <person name="Fawcett J.A."/>
            <person name="Gundlach H."/>
            <person name="Hanada K."/>
            <person name="Heyl A."/>
            <person name="Hicks K.A."/>
            <person name="Hugh J."/>
            <person name="Lohr M."/>
            <person name="Mayer K."/>
            <person name="Melkozernov A."/>
            <person name="Murata T."/>
            <person name="Nelson D."/>
            <person name="Pils B."/>
            <person name="Prigge M."/>
            <person name="Reiss B."/>
            <person name="Renner T."/>
            <person name="Rombauts S."/>
            <person name="Rushton P."/>
            <person name="Sanderfoot A."/>
            <person name="Schween G."/>
            <person name="Shiu S.-H."/>
            <person name="Stueber K."/>
            <person name="Theodoulou F.L."/>
            <person name="Tu H."/>
            <person name="Van de Peer Y."/>
            <person name="Verrier P.J."/>
            <person name="Waters E."/>
            <person name="Wood A."/>
            <person name="Yang L."/>
            <person name="Cove D."/>
            <person name="Cuming A."/>
            <person name="Hasebe M."/>
            <person name="Lucas S."/>
            <person name="Mishler D.B."/>
            <person name="Reski R."/>
            <person name="Grigoriev I."/>
            <person name="Quatrano R.S."/>
            <person name="Boore J.L."/>
        </authorList>
    </citation>
    <scope>NUCLEOTIDE SEQUENCE [LARGE SCALE GENOMIC DNA]</scope>
    <source>
        <strain evidence="3 4">cv. Gransden 2004</strain>
    </source>
</reference>
<evidence type="ECO:0000313" key="3">
    <source>
        <dbReference type="EnsemblPlants" id="Pp3c24_6090V3.2"/>
    </source>
</evidence>
<feature type="chain" id="PRO_5033912036" evidence="2">
    <location>
        <begin position="24"/>
        <end position="118"/>
    </location>
</feature>
<name>A0A7I4CTR0_PHYPA</name>
<dbReference type="Proteomes" id="UP000006727">
    <property type="component" value="Chromosome 24"/>
</dbReference>
<evidence type="ECO:0000256" key="2">
    <source>
        <dbReference type="SAM" id="SignalP"/>
    </source>
</evidence>
<dbReference type="RefSeq" id="XP_073387231.1">
    <property type="nucleotide sequence ID" value="XM_073531130.1"/>
</dbReference>
<feature type="region of interest" description="Disordered" evidence="1">
    <location>
        <begin position="47"/>
        <end position="73"/>
    </location>
</feature>
<reference evidence="3 4" key="2">
    <citation type="journal article" date="2018" name="Plant J.">
        <title>The Physcomitrella patens chromosome-scale assembly reveals moss genome structure and evolution.</title>
        <authorList>
            <person name="Lang D."/>
            <person name="Ullrich K.K."/>
            <person name="Murat F."/>
            <person name="Fuchs J."/>
            <person name="Jenkins J."/>
            <person name="Haas F.B."/>
            <person name="Piednoel M."/>
            <person name="Gundlach H."/>
            <person name="Van Bel M."/>
            <person name="Meyberg R."/>
            <person name="Vives C."/>
            <person name="Morata J."/>
            <person name="Symeonidi A."/>
            <person name="Hiss M."/>
            <person name="Muchero W."/>
            <person name="Kamisugi Y."/>
            <person name="Saleh O."/>
            <person name="Blanc G."/>
            <person name="Decker E.L."/>
            <person name="van Gessel N."/>
            <person name="Grimwood J."/>
            <person name="Hayes R.D."/>
            <person name="Graham S.W."/>
            <person name="Gunter L.E."/>
            <person name="McDaniel S.F."/>
            <person name="Hoernstein S.N.W."/>
            <person name="Larsson A."/>
            <person name="Li F.W."/>
            <person name="Perroud P.F."/>
            <person name="Phillips J."/>
            <person name="Ranjan P."/>
            <person name="Rokshar D.S."/>
            <person name="Rothfels C.J."/>
            <person name="Schneider L."/>
            <person name="Shu S."/>
            <person name="Stevenson D.W."/>
            <person name="Thummler F."/>
            <person name="Tillich M."/>
            <person name="Villarreal Aguilar J.C."/>
            <person name="Widiez T."/>
            <person name="Wong G.K."/>
            <person name="Wymore A."/>
            <person name="Zhang Y."/>
            <person name="Zimmer A.D."/>
            <person name="Quatrano R.S."/>
            <person name="Mayer K.F.X."/>
            <person name="Goodstein D."/>
            <person name="Casacuberta J.M."/>
            <person name="Vandepoele K."/>
            <person name="Reski R."/>
            <person name="Cuming A.C."/>
            <person name="Tuskan G.A."/>
            <person name="Maumus F."/>
            <person name="Salse J."/>
            <person name="Schmutz J."/>
            <person name="Rensing S.A."/>
        </authorList>
    </citation>
    <scope>NUCLEOTIDE SEQUENCE [LARGE SCALE GENOMIC DNA]</scope>
    <source>
        <strain evidence="3 4">cv. Gransden 2004</strain>
    </source>
</reference>
<protein>
    <submittedName>
        <fullName evidence="3">Uncharacterized protein</fullName>
    </submittedName>
</protein>
<dbReference type="EnsemblPlants" id="Pp3c24_6090V3.1">
    <property type="protein sequence ID" value="Pp3c24_6090V3.1"/>
    <property type="gene ID" value="Pp3c24_6090"/>
</dbReference>
<accession>A0A7I4CTR0</accession>
<evidence type="ECO:0000313" key="4">
    <source>
        <dbReference type="Proteomes" id="UP000006727"/>
    </source>
</evidence>
<proteinExistence type="predicted"/>
<evidence type="ECO:0000256" key="1">
    <source>
        <dbReference type="SAM" id="MobiDB-lite"/>
    </source>
</evidence>
<feature type="compositionally biased region" description="Acidic residues" evidence="1">
    <location>
        <begin position="60"/>
        <end position="72"/>
    </location>
</feature>